<sequence>MGYGFQGQDQPMVGKLKDRARAERYSALGDALERNPDLLLPNLDKVLPLPPAQLPKWDGNEQALIDAAKGLVPATIIQPTPGTNRTGRAHIPDGYVLPSKPVPLPEEDAGRPLAYLDVPAQAETTAARFTGYWLAQLLEPREFENDGWDRAQVPQRYARGEAFARDRAAMGLSPSHGRIMWHYLGLPEKRPAPGIHPRIAQGVARASRIPEPWVTCTGNVPCPKTGIWRADVGKDHPHARVYNHWAQQAYVEKGQPFPSPRDRHLDICSASRSAAVPSSTAPSTPGSSSPASSAAARSPGATGWH</sequence>
<dbReference type="Proteomes" id="UP001363010">
    <property type="component" value="Unassembled WGS sequence"/>
</dbReference>
<reference evidence="3 4" key="1">
    <citation type="submission" date="2024-03" db="EMBL/GenBank/DDBJ databases">
        <title>Novel species of the genus Variovorax.</title>
        <authorList>
            <person name="Liu Q."/>
            <person name="Xin Y.-H."/>
        </authorList>
    </citation>
    <scope>NUCLEOTIDE SEQUENCE [LARGE SCALE GENOMIC DNA]</scope>
    <source>
        <strain evidence="3 4">KACC 18501</strain>
    </source>
</reference>
<organism evidence="3 4">
    <name type="scientific">Variovorax humicola</name>
    <dbReference type="NCBI Taxonomy" id="1769758"/>
    <lineage>
        <taxon>Bacteria</taxon>
        <taxon>Pseudomonadati</taxon>
        <taxon>Pseudomonadota</taxon>
        <taxon>Betaproteobacteria</taxon>
        <taxon>Burkholderiales</taxon>
        <taxon>Comamonadaceae</taxon>
        <taxon>Variovorax</taxon>
    </lineage>
</organism>
<evidence type="ECO:0000256" key="1">
    <source>
        <dbReference type="SAM" id="MobiDB-lite"/>
    </source>
</evidence>
<evidence type="ECO:0000259" key="2">
    <source>
        <dbReference type="Pfam" id="PF19933"/>
    </source>
</evidence>
<gene>
    <name evidence="3" type="ORF">WKW80_09985</name>
</gene>
<dbReference type="InterPro" id="IPR045653">
    <property type="entry name" value="DUF6396"/>
</dbReference>
<feature type="domain" description="DUF6396" evidence="2">
    <location>
        <begin position="12"/>
        <end position="60"/>
    </location>
</feature>
<keyword evidence="4" id="KW-1185">Reference proteome</keyword>
<comment type="caution">
    <text evidence="3">The sequence shown here is derived from an EMBL/GenBank/DDBJ whole genome shotgun (WGS) entry which is preliminary data.</text>
</comment>
<proteinExistence type="predicted"/>
<feature type="compositionally biased region" description="Low complexity" evidence="1">
    <location>
        <begin position="269"/>
        <end position="305"/>
    </location>
</feature>
<protein>
    <submittedName>
        <fullName evidence="3">DUF6396 domain-containing protein</fullName>
    </submittedName>
</protein>
<name>A0ABU8VZE3_9BURK</name>
<dbReference type="RefSeq" id="WP_340363411.1">
    <property type="nucleotide sequence ID" value="NZ_JBBKZV010000004.1"/>
</dbReference>
<feature type="region of interest" description="Disordered" evidence="1">
    <location>
        <begin position="254"/>
        <end position="305"/>
    </location>
</feature>
<evidence type="ECO:0000313" key="3">
    <source>
        <dbReference type="EMBL" id="MEJ8822366.1"/>
    </source>
</evidence>
<dbReference type="Pfam" id="PF19933">
    <property type="entry name" value="DUF6396"/>
    <property type="match status" value="1"/>
</dbReference>
<accession>A0ABU8VZE3</accession>
<dbReference type="EMBL" id="JBBKZV010000004">
    <property type="protein sequence ID" value="MEJ8822366.1"/>
    <property type="molecule type" value="Genomic_DNA"/>
</dbReference>
<evidence type="ECO:0000313" key="4">
    <source>
        <dbReference type="Proteomes" id="UP001363010"/>
    </source>
</evidence>